<dbReference type="EMBL" id="CP025096">
    <property type="protein sequence ID" value="AUD00833.1"/>
    <property type="molecule type" value="Genomic_DNA"/>
</dbReference>
<evidence type="ECO:0000259" key="4">
    <source>
        <dbReference type="PROSITE" id="PS01124"/>
    </source>
</evidence>
<dbReference type="PANTHER" id="PTHR43280:SF32">
    <property type="entry name" value="TRANSCRIPTIONAL REGULATORY PROTEIN"/>
    <property type="match status" value="1"/>
</dbReference>
<protein>
    <submittedName>
        <fullName evidence="5">AraC family transcriptional regulator</fullName>
    </submittedName>
</protein>
<evidence type="ECO:0000256" key="2">
    <source>
        <dbReference type="ARBA" id="ARBA00023125"/>
    </source>
</evidence>
<dbReference type="AlphaFoldDB" id="A0A2K8YT76"/>
<name>A0A2K8YT76_9BACT</name>
<dbReference type="GO" id="GO:0043565">
    <property type="term" value="F:sequence-specific DNA binding"/>
    <property type="evidence" value="ECO:0007669"/>
    <property type="project" value="InterPro"/>
</dbReference>
<dbReference type="Gene3D" id="1.10.10.60">
    <property type="entry name" value="Homeodomain-like"/>
    <property type="match status" value="1"/>
</dbReference>
<keyword evidence="6" id="KW-1185">Reference proteome</keyword>
<evidence type="ECO:0000256" key="3">
    <source>
        <dbReference type="ARBA" id="ARBA00023163"/>
    </source>
</evidence>
<dbReference type="InterPro" id="IPR018060">
    <property type="entry name" value="HTH_AraC"/>
</dbReference>
<keyword evidence="2" id="KW-0238">DNA-binding</keyword>
<feature type="domain" description="HTH araC/xylS-type" evidence="4">
    <location>
        <begin position="203"/>
        <end position="305"/>
    </location>
</feature>
<dbReference type="Proteomes" id="UP000232883">
    <property type="component" value="Chromosome"/>
</dbReference>
<evidence type="ECO:0000313" key="5">
    <source>
        <dbReference type="EMBL" id="AUD00833.1"/>
    </source>
</evidence>
<keyword evidence="1" id="KW-0805">Transcription regulation</keyword>
<dbReference type="GO" id="GO:0003700">
    <property type="term" value="F:DNA-binding transcription factor activity"/>
    <property type="evidence" value="ECO:0007669"/>
    <property type="project" value="InterPro"/>
</dbReference>
<evidence type="ECO:0000256" key="1">
    <source>
        <dbReference type="ARBA" id="ARBA00023015"/>
    </source>
</evidence>
<dbReference type="PANTHER" id="PTHR43280">
    <property type="entry name" value="ARAC-FAMILY TRANSCRIPTIONAL REGULATOR"/>
    <property type="match status" value="1"/>
</dbReference>
<dbReference type="SMART" id="SM00342">
    <property type="entry name" value="HTH_ARAC"/>
    <property type="match status" value="1"/>
</dbReference>
<dbReference type="KEGG" id="spir:CWM47_02770"/>
<reference evidence="5 6" key="1">
    <citation type="submission" date="2017-11" db="EMBL/GenBank/DDBJ databases">
        <title>Taxonomic description and genome sequences of Spirosoma HA7 sp. nov., isolated from pollen microhabitat of Corylus avellana.</title>
        <authorList>
            <person name="Ambika Manirajan B."/>
            <person name="Suarez C."/>
            <person name="Ratering S."/>
            <person name="Geissler-Plaum R."/>
            <person name="Cardinale M."/>
            <person name="Sylvia S."/>
        </authorList>
    </citation>
    <scope>NUCLEOTIDE SEQUENCE [LARGE SCALE GENOMIC DNA]</scope>
    <source>
        <strain evidence="5 6">HA7</strain>
    </source>
</reference>
<keyword evidence="3" id="KW-0804">Transcription</keyword>
<evidence type="ECO:0000313" key="6">
    <source>
        <dbReference type="Proteomes" id="UP000232883"/>
    </source>
</evidence>
<dbReference type="Pfam" id="PF12833">
    <property type="entry name" value="HTH_18"/>
    <property type="match status" value="1"/>
</dbReference>
<dbReference type="SUPFAM" id="SSF46689">
    <property type="entry name" value="Homeodomain-like"/>
    <property type="match status" value="1"/>
</dbReference>
<dbReference type="InterPro" id="IPR037923">
    <property type="entry name" value="HTH-like"/>
</dbReference>
<dbReference type="SUPFAM" id="SSF51215">
    <property type="entry name" value="Regulatory protein AraC"/>
    <property type="match status" value="1"/>
</dbReference>
<dbReference type="OrthoDB" id="9793451at2"/>
<gene>
    <name evidence="5" type="ORF">CWM47_02770</name>
</gene>
<organism evidence="5 6">
    <name type="scientific">Spirosoma pollinicola</name>
    <dbReference type="NCBI Taxonomy" id="2057025"/>
    <lineage>
        <taxon>Bacteria</taxon>
        <taxon>Pseudomonadati</taxon>
        <taxon>Bacteroidota</taxon>
        <taxon>Cytophagia</taxon>
        <taxon>Cytophagales</taxon>
        <taxon>Cytophagaceae</taxon>
        <taxon>Spirosoma</taxon>
    </lineage>
</organism>
<dbReference type="InterPro" id="IPR009057">
    <property type="entry name" value="Homeodomain-like_sf"/>
</dbReference>
<accession>A0A2K8YT76</accession>
<dbReference type="RefSeq" id="WP_100986256.1">
    <property type="nucleotide sequence ID" value="NZ_CP025096.1"/>
</dbReference>
<sequence>MPDKTTPVPLLTPGALSEVTFKQPGWPTMHLKSLPYFHINPLEDVREAMNFPTLPHRKTVIDFMIVTEGQLIRRIGLTRYTLSRNQIVFIPAHQIYNEEWMSEDVKGYYCHFDPDLISQSGLKTEMEQEFSFLQIGRESILVLSDEMLAATLSLLERLVALVDKKSADLPLLVRLYVLTLLTELKQANTLAISRDAKHRNAAFRITQLYKEALTKYIYETHTVSAYATLLNVSPNHLNKSVKRATGLSAHDLLEEMLLLESNVLLTQTELSIGEIAYLIKKQDPANFTRFIRKMTGQTPKQYRLSHAGSI</sequence>
<proteinExistence type="predicted"/>
<dbReference type="PROSITE" id="PS01124">
    <property type="entry name" value="HTH_ARAC_FAMILY_2"/>
    <property type="match status" value="1"/>
</dbReference>